<evidence type="ECO:0000256" key="6">
    <source>
        <dbReference type="SAM" id="Phobius"/>
    </source>
</evidence>
<dbReference type="InterPro" id="IPR045584">
    <property type="entry name" value="Pilin-like"/>
</dbReference>
<keyword evidence="5 6" id="KW-0472">Membrane</keyword>
<reference evidence="7 8" key="1">
    <citation type="submission" date="2019-08" db="EMBL/GenBank/DDBJ databases">
        <title>Amphibian skin-associated Pigmentiphaga: genome sequence and occurrence across geography and hosts.</title>
        <authorList>
            <person name="Bletz M.C."/>
            <person name="Bunk B."/>
            <person name="Sproeer C."/>
            <person name="Biwer P."/>
            <person name="Reiter S."/>
            <person name="Rabemananjara F.C.E."/>
            <person name="Schulz S."/>
            <person name="Overmann J."/>
            <person name="Vences M."/>
        </authorList>
    </citation>
    <scope>NUCLEOTIDE SEQUENCE [LARGE SCALE GENOMIC DNA]</scope>
    <source>
        <strain evidence="7 8">Mada1488</strain>
    </source>
</reference>
<dbReference type="EMBL" id="CP043046">
    <property type="protein sequence ID" value="QEI09530.1"/>
    <property type="molecule type" value="Genomic_DNA"/>
</dbReference>
<evidence type="ECO:0000256" key="2">
    <source>
        <dbReference type="ARBA" id="ARBA00022481"/>
    </source>
</evidence>
<dbReference type="GO" id="GO:0016020">
    <property type="term" value="C:membrane"/>
    <property type="evidence" value="ECO:0007669"/>
    <property type="project" value="UniProtKB-SubCell"/>
</dbReference>
<proteinExistence type="predicted"/>
<comment type="subcellular location">
    <subcellularLocation>
        <location evidence="1">Membrane</location>
        <topology evidence="1">Single-pass membrane protein</topology>
    </subcellularLocation>
</comment>
<evidence type="ECO:0000256" key="4">
    <source>
        <dbReference type="ARBA" id="ARBA00022989"/>
    </source>
</evidence>
<sequence length="191" mass="20396">MPISGLGNSDRRGLRQHVGSNVFASVRQPAGHDARGFTLIELLVVLVIVGIAATAVTIQSGPGPQQVLHQDASRLMQRFLAAQNEVRADGRPITWVYDDTGYRFARRAPIPLTNSPVTQAAAAALPPDTFEGDELLKGRTWAQAPVQVDVTPRGAPVFTAEWIAAPLTVRLVAGNASVLVVRDAAGRYSVQ</sequence>
<evidence type="ECO:0000256" key="3">
    <source>
        <dbReference type="ARBA" id="ARBA00022692"/>
    </source>
</evidence>
<dbReference type="GO" id="GO:0015628">
    <property type="term" value="P:protein secretion by the type II secretion system"/>
    <property type="evidence" value="ECO:0007669"/>
    <property type="project" value="InterPro"/>
</dbReference>
<accession>A0A5C0B7E6</accession>
<keyword evidence="8" id="KW-1185">Reference proteome</keyword>
<dbReference type="GO" id="GO:0015627">
    <property type="term" value="C:type II protein secretion system complex"/>
    <property type="evidence" value="ECO:0007669"/>
    <property type="project" value="InterPro"/>
</dbReference>
<dbReference type="PRINTS" id="PR00885">
    <property type="entry name" value="BCTERIALGSPH"/>
</dbReference>
<dbReference type="Pfam" id="PF07963">
    <property type="entry name" value="N_methyl"/>
    <property type="match status" value="1"/>
</dbReference>
<evidence type="ECO:0000313" key="7">
    <source>
        <dbReference type="EMBL" id="QEI09530.1"/>
    </source>
</evidence>
<keyword evidence="4 6" id="KW-1133">Transmembrane helix</keyword>
<dbReference type="AlphaFoldDB" id="A0A5C0B7E6"/>
<dbReference type="PROSITE" id="PS00409">
    <property type="entry name" value="PROKAR_NTER_METHYL"/>
    <property type="match status" value="1"/>
</dbReference>
<dbReference type="NCBIfam" id="TIGR02532">
    <property type="entry name" value="IV_pilin_GFxxxE"/>
    <property type="match status" value="1"/>
</dbReference>
<name>A0A5C0B7E6_9BURK</name>
<dbReference type="OrthoDB" id="8851040at2"/>
<keyword evidence="2" id="KW-0488">Methylation</keyword>
<feature type="transmembrane region" description="Helical" evidence="6">
    <location>
        <begin position="37"/>
        <end position="58"/>
    </location>
</feature>
<dbReference type="SUPFAM" id="SSF54523">
    <property type="entry name" value="Pili subunits"/>
    <property type="match status" value="1"/>
</dbReference>
<evidence type="ECO:0000256" key="1">
    <source>
        <dbReference type="ARBA" id="ARBA00004167"/>
    </source>
</evidence>
<evidence type="ECO:0000313" key="8">
    <source>
        <dbReference type="Proteomes" id="UP000325161"/>
    </source>
</evidence>
<dbReference type="Proteomes" id="UP000325161">
    <property type="component" value="Chromosome"/>
</dbReference>
<keyword evidence="3 6" id="KW-0812">Transmembrane</keyword>
<protein>
    <submittedName>
        <fullName evidence="7">Type II secretion system protein GspH</fullName>
    </submittedName>
</protein>
<dbReference type="KEGG" id="pacr:FXN63_23620"/>
<evidence type="ECO:0000256" key="5">
    <source>
        <dbReference type="ARBA" id="ARBA00023136"/>
    </source>
</evidence>
<gene>
    <name evidence="7" type="primary">gspH</name>
    <name evidence="7" type="ORF">FXN63_23620</name>
</gene>
<dbReference type="InterPro" id="IPR002416">
    <property type="entry name" value="T2SS_protein-GspH"/>
</dbReference>
<organism evidence="7 8">
    <name type="scientific">Pigmentiphaga aceris</name>
    <dbReference type="NCBI Taxonomy" id="1940612"/>
    <lineage>
        <taxon>Bacteria</taxon>
        <taxon>Pseudomonadati</taxon>
        <taxon>Pseudomonadota</taxon>
        <taxon>Betaproteobacteria</taxon>
        <taxon>Burkholderiales</taxon>
        <taxon>Alcaligenaceae</taxon>
        <taxon>Pigmentiphaga</taxon>
    </lineage>
</organism>
<dbReference type="InterPro" id="IPR012902">
    <property type="entry name" value="N_methyl_site"/>
</dbReference>